<protein>
    <submittedName>
        <fullName evidence="3">Uncharacterized protein</fullName>
    </submittedName>
</protein>
<organism evidence="3 4">
    <name type="scientific">Owenia fusiformis</name>
    <name type="common">Polychaete worm</name>
    <dbReference type="NCBI Taxonomy" id="6347"/>
    <lineage>
        <taxon>Eukaryota</taxon>
        <taxon>Metazoa</taxon>
        <taxon>Spiralia</taxon>
        <taxon>Lophotrochozoa</taxon>
        <taxon>Annelida</taxon>
        <taxon>Polychaeta</taxon>
        <taxon>Sedentaria</taxon>
        <taxon>Canalipalpata</taxon>
        <taxon>Sabellida</taxon>
        <taxon>Oweniida</taxon>
        <taxon>Oweniidae</taxon>
        <taxon>Owenia</taxon>
    </lineage>
</organism>
<gene>
    <name evidence="3" type="ORF">OFUS_LOCUS25365</name>
</gene>
<accession>A0A8J1TL29</accession>
<name>A0A8J1TL29_OWEFU</name>
<dbReference type="EMBL" id="CAIIXF020000012">
    <property type="protein sequence ID" value="CAH1801585.1"/>
    <property type="molecule type" value="Genomic_DNA"/>
</dbReference>
<dbReference type="AlphaFoldDB" id="A0A8J1TL29"/>
<keyword evidence="4" id="KW-1185">Reference proteome</keyword>
<evidence type="ECO:0000256" key="2">
    <source>
        <dbReference type="SAM" id="Phobius"/>
    </source>
</evidence>
<keyword evidence="2" id="KW-0472">Membrane</keyword>
<comment type="caution">
    <text evidence="3">The sequence shown here is derived from an EMBL/GenBank/DDBJ whole genome shotgun (WGS) entry which is preliminary data.</text>
</comment>
<keyword evidence="2" id="KW-0812">Transmembrane</keyword>
<feature type="transmembrane region" description="Helical" evidence="2">
    <location>
        <begin position="6"/>
        <end position="32"/>
    </location>
</feature>
<evidence type="ECO:0000313" key="4">
    <source>
        <dbReference type="Proteomes" id="UP000749559"/>
    </source>
</evidence>
<keyword evidence="2" id="KW-1133">Transmembrane helix</keyword>
<feature type="compositionally biased region" description="Polar residues" evidence="1">
    <location>
        <begin position="157"/>
        <end position="169"/>
    </location>
</feature>
<sequence>MVATSDLIIIITLVILVIIIFFILPIDFLLWVKRTKGTLQWKREEKAERIERAERLGPRPGMYTARFLLHKMNSRDQIDLMESMRDSPSYSRMAAHMLFNEENYEIPKIVTGHVEVNNSAIVNYMKGLKKGEDKNSTVSMSEHGDIMPEIEGPIESRPSSSTFVISDRI</sequence>
<evidence type="ECO:0000313" key="3">
    <source>
        <dbReference type="EMBL" id="CAH1801585.1"/>
    </source>
</evidence>
<evidence type="ECO:0000256" key="1">
    <source>
        <dbReference type="SAM" id="MobiDB-lite"/>
    </source>
</evidence>
<reference evidence="3" key="1">
    <citation type="submission" date="2022-03" db="EMBL/GenBank/DDBJ databases">
        <authorList>
            <person name="Martin C."/>
        </authorList>
    </citation>
    <scope>NUCLEOTIDE SEQUENCE</scope>
</reference>
<proteinExistence type="predicted"/>
<feature type="region of interest" description="Disordered" evidence="1">
    <location>
        <begin position="148"/>
        <end position="169"/>
    </location>
</feature>
<dbReference type="Proteomes" id="UP000749559">
    <property type="component" value="Unassembled WGS sequence"/>
</dbReference>